<evidence type="ECO:0000256" key="1">
    <source>
        <dbReference type="SAM" id="SignalP"/>
    </source>
</evidence>
<dbReference type="Proteomes" id="UP000018733">
    <property type="component" value="Unassembled WGS sequence"/>
</dbReference>
<feature type="chain" id="PRO_5004771811" description="Lipoprotein" evidence="1">
    <location>
        <begin position="23"/>
        <end position="78"/>
    </location>
</feature>
<keyword evidence="3" id="KW-1185">Reference proteome</keyword>
<proteinExistence type="predicted"/>
<dbReference type="PATRIC" id="fig|1424334.3.peg.3238"/>
<name>V8QTA2_9BURK</name>
<evidence type="ECO:0008006" key="4">
    <source>
        <dbReference type="Google" id="ProtNLM"/>
    </source>
</evidence>
<feature type="signal peptide" evidence="1">
    <location>
        <begin position="1"/>
        <end position="22"/>
    </location>
</feature>
<keyword evidence="1" id="KW-0732">Signal</keyword>
<accession>V8QTA2</accession>
<protein>
    <recommendedName>
        <fullName evidence="4">Lipoprotein</fullName>
    </recommendedName>
</protein>
<dbReference type="AlphaFoldDB" id="V8QTA2"/>
<gene>
    <name evidence="2" type="ORF">W822_16145</name>
</gene>
<dbReference type="PROSITE" id="PS51257">
    <property type="entry name" value="PROKAR_LIPOPROTEIN"/>
    <property type="match status" value="1"/>
</dbReference>
<dbReference type="RefSeq" id="WP_024006172.1">
    <property type="nucleotide sequence ID" value="NZ_KI650980.1"/>
</dbReference>
<organism evidence="2 3">
    <name type="scientific">Advenella kashmirensis W13003</name>
    <dbReference type="NCBI Taxonomy" id="1424334"/>
    <lineage>
        <taxon>Bacteria</taxon>
        <taxon>Pseudomonadati</taxon>
        <taxon>Pseudomonadota</taxon>
        <taxon>Betaproteobacteria</taxon>
        <taxon>Burkholderiales</taxon>
        <taxon>Alcaligenaceae</taxon>
    </lineage>
</organism>
<sequence>MTRTIFYKVTLSLALATLLAGCGGGGRSSGLGGECAWYRSSCQYEGSYEEGERDYAEREAARLNRRQSSRLGGGGWFW</sequence>
<dbReference type="HOGENOM" id="CLU_189658_0_0_4"/>
<comment type="caution">
    <text evidence="2">The sequence shown here is derived from an EMBL/GenBank/DDBJ whole genome shotgun (WGS) entry which is preliminary data.</text>
</comment>
<evidence type="ECO:0000313" key="3">
    <source>
        <dbReference type="Proteomes" id="UP000018733"/>
    </source>
</evidence>
<dbReference type="EMBL" id="AYXT01000010">
    <property type="protein sequence ID" value="ETF02239.1"/>
    <property type="molecule type" value="Genomic_DNA"/>
</dbReference>
<dbReference type="eggNOG" id="ENOG5032QD3">
    <property type="taxonomic scope" value="Bacteria"/>
</dbReference>
<reference evidence="2 3" key="1">
    <citation type="journal article" date="2014" name="Genome Announc.">
        <title>Draft Genome Sequence of Advenella kashmirensis Strain W13003, a Polycyclic Aromatic Hydrocarbon-Degrading Bacterium.</title>
        <authorList>
            <person name="Wang X."/>
            <person name="Jin D."/>
            <person name="Zhou L."/>
            <person name="Wu L."/>
            <person name="An W."/>
            <person name="Zhao L."/>
        </authorList>
    </citation>
    <scope>NUCLEOTIDE SEQUENCE [LARGE SCALE GENOMIC DNA]</scope>
    <source>
        <strain evidence="2 3">W13003</strain>
    </source>
</reference>
<evidence type="ECO:0000313" key="2">
    <source>
        <dbReference type="EMBL" id="ETF02239.1"/>
    </source>
</evidence>